<dbReference type="RefSeq" id="WP_219766345.1">
    <property type="nucleotide sequence ID" value="NZ_JAHYBZ010000012.1"/>
</dbReference>
<protein>
    <submittedName>
        <fullName evidence="2">Glycerophosphodiester phosphodiesterase</fullName>
    </submittedName>
</protein>
<dbReference type="Proteomes" id="UP001196565">
    <property type="component" value="Unassembled WGS sequence"/>
</dbReference>
<accession>A0ABS7AH42</accession>
<dbReference type="InterPro" id="IPR030395">
    <property type="entry name" value="GP_PDE_dom"/>
</dbReference>
<reference evidence="2 3" key="1">
    <citation type="submission" date="2021-07" db="EMBL/GenBank/DDBJ databases">
        <authorList>
            <person name="So Y."/>
        </authorList>
    </citation>
    <scope>NUCLEOTIDE SEQUENCE [LARGE SCALE GENOMIC DNA]</scope>
    <source>
        <strain evidence="2 3">HJA6</strain>
    </source>
</reference>
<organism evidence="2 3">
    <name type="scientific">Roseomonas alba</name>
    <dbReference type="NCBI Taxonomy" id="2846776"/>
    <lineage>
        <taxon>Bacteria</taxon>
        <taxon>Pseudomonadati</taxon>
        <taxon>Pseudomonadota</taxon>
        <taxon>Alphaproteobacteria</taxon>
        <taxon>Acetobacterales</taxon>
        <taxon>Roseomonadaceae</taxon>
        <taxon>Roseomonas</taxon>
    </lineage>
</organism>
<name>A0ABS7AH42_9PROT</name>
<evidence type="ECO:0000313" key="3">
    <source>
        <dbReference type="Proteomes" id="UP001196565"/>
    </source>
</evidence>
<evidence type="ECO:0000313" key="2">
    <source>
        <dbReference type="EMBL" id="MBW6401576.1"/>
    </source>
</evidence>
<comment type="caution">
    <text evidence="2">The sequence shown here is derived from an EMBL/GenBank/DDBJ whole genome shotgun (WGS) entry which is preliminary data.</text>
</comment>
<evidence type="ECO:0000259" key="1">
    <source>
        <dbReference type="PROSITE" id="PS51704"/>
    </source>
</evidence>
<dbReference type="PROSITE" id="PS51704">
    <property type="entry name" value="GP_PDE"/>
    <property type="match status" value="1"/>
</dbReference>
<dbReference type="SUPFAM" id="SSF51695">
    <property type="entry name" value="PLC-like phosphodiesterases"/>
    <property type="match status" value="1"/>
</dbReference>
<dbReference type="PANTHER" id="PTHR46211">
    <property type="entry name" value="GLYCEROPHOSPHORYL DIESTER PHOSPHODIESTERASE"/>
    <property type="match status" value="1"/>
</dbReference>
<dbReference type="Pfam" id="PF03009">
    <property type="entry name" value="GDPD"/>
    <property type="match status" value="1"/>
</dbReference>
<feature type="domain" description="GP-PDE" evidence="1">
    <location>
        <begin position="6"/>
        <end position="245"/>
    </location>
</feature>
<sequence length="246" mass="25905">MTRHVCAIASHRGGSFLWPENGLAAFRATAGLALEQSECDVHASADGEAIVMHDATLDRTTDGSGRVVAFTAAELSRVRLKGGGGETVPRLAEMLALYRESPVAPRIEIKEDVEGRPYPGLVARVLGELDRSGLRRRSWIIGFDAPTMAEVAAMGGVAGVAWLLERKTWQSLGLTGTIAVATAYAFPEVGVHESLLDAEACAALRAAGVGISVWGANHEASIRRMLGLGVDLLATDDPPLAIALRG</sequence>
<proteinExistence type="predicted"/>
<dbReference type="Gene3D" id="3.20.20.190">
    <property type="entry name" value="Phosphatidylinositol (PI) phosphodiesterase"/>
    <property type="match status" value="1"/>
</dbReference>
<dbReference type="InterPro" id="IPR017946">
    <property type="entry name" value="PLC-like_Pdiesterase_TIM-brl"/>
</dbReference>
<dbReference type="EMBL" id="JAHYBZ010000012">
    <property type="protein sequence ID" value="MBW6401576.1"/>
    <property type="molecule type" value="Genomic_DNA"/>
</dbReference>
<keyword evidence="3" id="KW-1185">Reference proteome</keyword>
<gene>
    <name evidence="2" type="ORF">KPL78_27240</name>
</gene>
<dbReference type="PANTHER" id="PTHR46211:SF14">
    <property type="entry name" value="GLYCEROPHOSPHODIESTER PHOSPHODIESTERASE"/>
    <property type="match status" value="1"/>
</dbReference>